<protein>
    <submittedName>
        <fullName evidence="1">Uncharacterized protein</fullName>
    </submittedName>
</protein>
<gene>
    <name evidence="1" type="ORF">L484_022855</name>
</gene>
<dbReference type="AlphaFoldDB" id="W9S8W9"/>
<accession>W9S8W9</accession>
<name>W9S8W9_9ROSA</name>
<keyword evidence="2" id="KW-1185">Reference proteome</keyword>
<organism evidence="1 2">
    <name type="scientific">Morus notabilis</name>
    <dbReference type="NCBI Taxonomy" id="981085"/>
    <lineage>
        <taxon>Eukaryota</taxon>
        <taxon>Viridiplantae</taxon>
        <taxon>Streptophyta</taxon>
        <taxon>Embryophyta</taxon>
        <taxon>Tracheophyta</taxon>
        <taxon>Spermatophyta</taxon>
        <taxon>Magnoliopsida</taxon>
        <taxon>eudicotyledons</taxon>
        <taxon>Gunneridae</taxon>
        <taxon>Pentapetalae</taxon>
        <taxon>rosids</taxon>
        <taxon>fabids</taxon>
        <taxon>Rosales</taxon>
        <taxon>Moraceae</taxon>
        <taxon>Moreae</taxon>
        <taxon>Morus</taxon>
    </lineage>
</organism>
<sequence>MGSNELGHPWPMAYPDLAHERLAHGVGWAESCSYMGWSYTAHQHHGLGQPYTAHQNHRLGRPSSGPHLDLSRMGRAIPDWYILITLTNC</sequence>
<evidence type="ECO:0000313" key="2">
    <source>
        <dbReference type="Proteomes" id="UP000030645"/>
    </source>
</evidence>
<evidence type="ECO:0000313" key="1">
    <source>
        <dbReference type="EMBL" id="EXB94545.1"/>
    </source>
</evidence>
<dbReference type="EMBL" id="KE345164">
    <property type="protein sequence ID" value="EXB94545.1"/>
    <property type="molecule type" value="Genomic_DNA"/>
</dbReference>
<proteinExistence type="predicted"/>
<reference evidence="2" key="1">
    <citation type="submission" date="2013-01" db="EMBL/GenBank/DDBJ databases">
        <title>Draft Genome Sequence of a Mulberry Tree, Morus notabilis C.K. Schneid.</title>
        <authorList>
            <person name="He N."/>
            <person name="Zhao S."/>
        </authorList>
    </citation>
    <scope>NUCLEOTIDE SEQUENCE</scope>
</reference>
<dbReference type="Proteomes" id="UP000030645">
    <property type="component" value="Unassembled WGS sequence"/>
</dbReference>